<keyword evidence="1" id="KW-0732">Signal</keyword>
<dbReference type="Proteomes" id="UP000321258">
    <property type="component" value="Unassembled WGS sequence"/>
</dbReference>
<sequence length="216" mass="23523">MGTFRELAGRVRATRTLSRLSLLSLTAAVLALGLASQPADAARSGNGAEGRQTSIRGKTQYAIEFRSRYALSYGHTFIMYGRLNAKGQLVDRVVAGLHPAGDSAQPWMLGHLIPVKSETGPSDGDLEDEYVSARYRVVVDEPEFRRIVAYIKNKQATSGTWHAIFNNCSSWVADVGRYMGLSAPGSLLMPADFINGMRKMNEGNDRRTALSLAAAR</sequence>
<organism evidence="2 3">
    <name type="scientific">Methylobacterium haplocladii</name>
    <dbReference type="NCBI Taxonomy" id="1176176"/>
    <lineage>
        <taxon>Bacteria</taxon>
        <taxon>Pseudomonadati</taxon>
        <taxon>Pseudomonadota</taxon>
        <taxon>Alphaproteobacteria</taxon>
        <taxon>Hyphomicrobiales</taxon>
        <taxon>Methylobacteriaceae</taxon>
        <taxon>Methylobacterium</taxon>
    </lineage>
</organism>
<dbReference type="EMBL" id="BJZT01000024">
    <property type="protein sequence ID" value="GEO99889.1"/>
    <property type="molecule type" value="Genomic_DNA"/>
</dbReference>
<dbReference type="RefSeq" id="WP_147078764.1">
    <property type="nucleotide sequence ID" value="NZ_BJZT01000024.1"/>
</dbReference>
<evidence type="ECO:0000313" key="2">
    <source>
        <dbReference type="EMBL" id="GEO99889.1"/>
    </source>
</evidence>
<dbReference type="AlphaFoldDB" id="A0A512IQC2"/>
<keyword evidence="3" id="KW-1185">Reference proteome</keyword>
<feature type="signal peptide" evidence="1">
    <location>
        <begin position="1"/>
        <end position="41"/>
    </location>
</feature>
<reference evidence="2 3" key="1">
    <citation type="submission" date="2019-07" db="EMBL/GenBank/DDBJ databases">
        <title>Whole genome shotgun sequence of Methylobacterium haplocladii NBRC 107714.</title>
        <authorList>
            <person name="Hosoyama A."/>
            <person name="Uohara A."/>
            <person name="Ohji S."/>
            <person name="Ichikawa N."/>
        </authorList>
    </citation>
    <scope>NUCLEOTIDE SEQUENCE [LARGE SCALE GENOMIC DNA]</scope>
    <source>
        <strain evidence="2 3">NBRC 107714</strain>
    </source>
</reference>
<name>A0A512IQC2_9HYPH</name>
<proteinExistence type="predicted"/>
<gene>
    <name evidence="2" type="ORF">MHA02_22770</name>
</gene>
<feature type="chain" id="PRO_5022122702" evidence="1">
    <location>
        <begin position="42"/>
        <end position="216"/>
    </location>
</feature>
<comment type="caution">
    <text evidence="2">The sequence shown here is derived from an EMBL/GenBank/DDBJ whole genome shotgun (WGS) entry which is preliminary data.</text>
</comment>
<accession>A0A512IQC2</accession>
<dbReference type="OrthoDB" id="8018072at2"/>
<keyword evidence="2" id="KW-0449">Lipoprotein</keyword>
<evidence type="ECO:0000256" key="1">
    <source>
        <dbReference type="SAM" id="SignalP"/>
    </source>
</evidence>
<evidence type="ECO:0000313" key="3">
    <source>
        <dbReference type="Proteomes" id="UP000321258"/>
    </source>
</evidence>
<protein>
    <submittedName>
        <fullName evidence="2">Lipoprotein</fullName>
    </submittedName>
</protein>